<gene>
    <name evidence="1" type="ORF">SAMN04488542_1521</name>
</gene>
<reference evidence="1 2" key="1">
    <citation type="submission" date="2016-10" db="EMBL/GenBank/DDBJ databases">
        <authorList>
            <person name="de Groot N.N."/>
        </authorList>
    </citation>
    <scope>NUCLEOTIDE SEQUENCE [LARGE SCALE GENOMIC DNA]</scope>
    <source>
        <strain evidence="1 2">DSM 28129</strain>
    </source>
</reference>
<dbReference type="EMBL" id="FNBG01000052">
    <property type="protein sequence ID" value="SDG51562.1"/>
    <property type="molecule type" value="Genomic_DNA"/>
</dbReference>
<proteinExistence type="predicted"/>
<protein>
    <submittedName>
        <fullName evidence="1">Uncharacterized protein</fullName>
    </submittedName>
</protein>
<name>A0A1G7UVJ4_9BACL</name>
<keyword evidence="2" id="KW-1185">Reference proteome</keyword>
<evidence type="ECO:0000313" key="2">
    <source>
        <dbReference type="Proteomes" id="UP000198972"/>
    </source>
</evidence>
<organism evidence="1 2">
    <name type="scientific">Fontibacillus panacisegetis</name>
    <dbReference type="NCBI Taxonomy" id="670482"/>
    <lineage>
        <taxon>Bacteria</taxon>
        <taxon>Bacillati</taxon>
        <taxon>Bacillota</taxon>
        <taxon>Bacilli</taxon>
        <taxon>Bacillales</taxon>
        <taxon>Paenibacillaceae</taxon>
        <taxon>Fontibacillus</taxon>
    </lineage>
</organism>
<feature type="non-terminal residue" evidence="1">
    <location>
        <position position="1"/>
    </location>
</feature>
<sequence>TAISSFDANPTFGTAPSYYEVNQILLVGLDVWSFYDGGSRENVTAPGDNPYKKTVLSLPPTRLFVNL</sequence>
<accession>A0A1G7UVJ4</accession>
<dbReference type="AlphaFoldDB" id="A0A1G7UVJ4"/>
<dbReference type="Proteomes" id="UP000198972">
    <property type="component" value="Unassembled WGS sequence"/>
</dbReference>
<evidence type="ECO:0000313" key="1">
    <source>
        <dbReference type="EMBL" id="SDG51562.1"/>
    </source>
</evidence>